<reference evidence="6" key="1">
    <citation type="submission" date="2017-04" db="EMBL/GenBank/DDBJ databases">
        <title>Function of individual gut microbiota members based on whole genome sequencing of pure cultures obtained from chicken caecum.</title>
        <authorList>
            <person name="Medvecky M."/>
            <person name="Cejkova D."/>
            <person name="Polansky O."/>
            <person name="Karasova D."/>
            <person name="Kubasova T."/>
            <person name="Cizek A."/>
            <person name="Rychlik I."/>
        </authorList>
    </citation>
    <scope>NUCLEOTIDE SEQUENCE [LARGE SCALE GENOMIC DNA]</scope>
    <source>
        <strain evidence="6">An75</strain>
    </source>
</reference>
<proteinExistence type="predicted"/>
<dbReference type="SMART" id="SM00347">
    <property type="entry name" value="HTH_MARR"/>
    <property type="match status" value="1"/>
</dbReference>
<dbReference type="PROSITE" id="PS50995">
    <property type="entry name" value="HTH_MARR_2"/>
    <property type="match status" value="1"/>
</dbReference>
<dbReference type="SUPFAM" id="SSF46785">
    <property type="entry name" value="Winged helix' DNA-binding domain"/>
    <property type="match status" value="1"/>
</dbReference>
<gene>
    <name evidence="5" type="ORF">B5G26_10295</name>
</gene>
<dbReference type="Proteomes" id="UP000195455">
    <property type="component" value="Unassembled WGS sequence"/>
</dbReference>
<dbReference type="Pfam" id="PF01047">
    <property type="entry name" value="MarR"/>
    <property type="match status" value="1"/>
</dbReference>
<dbReference type="PRINTS" id="PR00598">
    <property type="entry name" value="HTHMARR"/>
</dbReference>
<evidence type="ECO:0000313" key="5">
    <source>
        <dbReference type="EMBL" id="OUN41819.1"/>
    </source>
</evidence>
<keyword evidence="3" id="KW-0804">Transcription</keyword>
<evidence type="ECO:0000256" key="1">
    <source>
        <dbReference type="ARBA" id="ARBA00023015"/>
    </source>
</evidence>
<sequence length="140" mass="16116">MELTQCINYLLTTAQHSVFQYLNGKLSEYDVTPSQYGVLSCLWQREFATPKQISEILCLETSTISGVLDRMQKKGLIDRVINRDDRREVRVVPTEKGKALQEPISKIIDEVNEEVLKCFTEEEVALLKNQLRIIAEGKHF</sequence>
<dbReference type="EMBL" id="NFHM01000015">
    <property type="protein sequence ID" value="OUN41819.1"/>
    <property type="molecule type" value="Genomic_DNA"/>
</dbReference>
<dbReference type="PANTHER" id="PTHR42756">
    <property type="entry name" value="TRANSCRIPTIONAL REGULATOR, MARR"/>
    <property type="match status" value="1"/>
</dbReference>
<evidence type="ECO:0000259" key="4">
    <source>
        <dbReference type="PROSITE" id="PS50995"/>
    </source>
</evidence>
<accession>A0A1Y3U5Y2</accession>
<name>A0A1Y3U5Y2_9FIRM</name>
<evidence type="ECO:0000313" key="6">
    <source>
        <dbReference type="Proteomes" id="UP000195455"/>
    </source>
</evidence>
<dbReference type="GO" id="GO:0003700">
    <property type="term" value="F:DNA-binding transcription factor activity"/>
    <property type="evidence" value="ECO:0007669"/>
    <property type="project" value="InterPro"/>
</dbReference>
<keyword evidence="2" id="KW-0238">DNA-binding</keyword>
<protein>
    <submittedName>
        <fullName evidence="5">MarR family transcriptional regulator</fullName>
    </submittedName>
</protein>
<dbReference type="InterPro" id="IPR000835">
    <property type="entry name" value="HTH_MarR-typ"/>
</dbReference>
<keyword evidence="1" id="KW-0805">Transcription regulation</keyword>
<dbReference type="InterPro" id="IPR036390">
    <property type="entry name" value="WH_DNA-bd_sf"/>
</dbReference>
<organism evidence="5 6">
    <name type="scientific">Anaerotignum lactatifermentans</name>
    <dbReference type="NCBI Taxonomy" id="160404"/>
    <lineage>
        <taxon>Bacteria</taxon>
        <taxon>Bacillati</taxon>
        <taxon>Bacillota</taxon>
        <taxon>Clostridia</taxon>
        <taxon>Lachnospirales</taxon>
        <taxon>Anaerotignaceae</taxon>
        <taxon>Anaerotignum</taxon>
    </lineage>
</organism>
<dbReference type="InterPro" id="IPR036388">
    <property type="entry name" value="WH-like_DNA-bd_sf"/>
</dbReference>
<dbReference type="PANTHER" id="PTHR42756:SF1">
    <property type="entry name" value="TRANSCRIPTIONAL REPRESSOR OF EMRAB OPERON"/>
    <property type="match status" value="1"/>
</dbReference>
<dbReference type="GeneID" id="78177072"/>
<feature type="domain" description="HTH marR-type" evidence="4">
    <location>
        <begin position="1"/>
        <end position="136"/>
    </location>
</feature>
<dbReference type="RefSeq" id="WP_087989561.1">
    <property type="nucleotide sequence ID" value="NZ_CAJFIW010000024.1"/>
</dbReference>
<dbReference type="GO" id="GO:0003677">
    <property type="term" value="F:DNA binding"/>
    <property type="evidence" value="ECO:0007669"/>
    <property type="project" value="UniProtKB-KW"/>
</dbReference>
<dbReference type="Gene3D" id="1.10.10.10">
    <property type="entry name" value="Winged helix-like DNA-binding domain superfamily/Winged helix DNA-binding domain"/>
    <property type="match status" value="1"/>
</dbReference>
<evidence type="ECO:0000256" key="3">
    <source>
        <dbReference type="ARBA" id="ARBA00023163"/>
    </source>
</evidence>
<evidence type="ECO:0000256" key="2">
    <source>
        <dbReference type="ARBA" id="ARBA00023125"/>
    </source>
</evidence>
<dbReference type="AlphaFoldDB" id="A0A1Y3U5Y2"/>
<comment type="caution">
    <text evidence="5">The sequence shown here is derived from an EMBL/GenBank/DDBJ whole genome shotgun (WGS) entry which is preliminary data.</text>
</comment>